<feature type="non-terminal residue" evidence="2">
    <location>
        <position position="173"/>
    </location>
</feature>
<proteinExistence type="predicted"/>
<feature type="compositionally biased region" description="Polar residues" evidence="1">
    <location>
        <begin position="57"/>
        <end position="75"/>
    </location>
</feature>
<dbReference type="EMBL" id="JAPWTJ010001682">
    <property type="protein sequence ID" value="KAJ8970060.1"/>
    <property type="molecule type" value="Genomic_DNA"/>
</dbReference>
<gene>
    <name evidence="2" type="ORF">NQ317_012035</name>
</gene>
<comment type="caution">
    <text evidence="2">The sequence shown here is derived from an EMBL/GenBank/DDBJ whole genome shotgun (WGS) entry which is preliminary data.</text>
</comment>
<sequence length="173" mass="20843">MENWQALLQKQEIIGKKKFRADWHWEKTSSLIATNKFMKEQNPFRYDSSDDEDETSAIPNREQSTKSSDNLSREANISKNTYWSEPFFFKHDDYRLQEGFDFIEKMRTEEKKTEFSKLRRDLKEIVKAKVRNVQRKNRPFKKKLGGSKRKKMIRMKKALKDNVNNVGINFFYL</sequence>
<name>A0ABQ9J0E2_9CUCU</name>
<dbReference type="Proteomes" id="UP001162164">
    <property type="component" value="Unassembled WGS sequence"/>
</dbReference>
<feature type="region of interest" description="Disordered" evidence="1">
    <location>
        <begin position="43"/>
        <end position="75"/>
    </location>
</feature>
<accession>A0ABQ9J0E2</accession>
<evidence type="ECO:0000256" key="1">
    <source>
        <dbReference type="SAM" id="MobiDB-lite"/>
    </source>
</evidence>
<evidence type="ECO:0000313" key="2">
    <source>
        <dbReference type="EMBL" id="KAJ8970060.1"/>
    </source>
</evidence>
<evidence type="ECO:0000313" key="3">
    <source>
        <dbReference type="Proteomes" id="UP001162164"/>
    </source>
</evidence>
<keyword evidence="3" id="KW-1185">Reference proteome</keyword>
<protein>
    <submittedName>
        <fullName evidence="2">Uncharacterized protein</fullName>
    </submittedName>
</protein>
<reference evidence="2" key="1">
    <citation type="journal article" date="2023" name="Insect Mol. Biol.">
        <title>Genome sequencing provides insights into the evolution of gene families encoding plant cell wall-degrading enzymes in longhorned beetles.</title>
        <authorList>
            <person name="Shin N.R."/>
            <person name="Okamura Y."/>
            <person name="Kirsch R."/>
            <person name="Pauchet Y."/>
        </authorList>
    </citation>
    <scope>NUCLEOTIDE SEQUENCE</scope>
    <source>
        <strain evidence="2">MMC_N1</strain>
    </source>
</reference>
<organism evidence="2 3">
    <name type="scientific">Molorchus minor</name>
    <dbReference type="NCBI Taxonomy" id="1323400"/>
    <lineage>
        <taxon>Eukaryota</taxon>
        <taxon>Metazoa</taxon>
        <taxon>Ecdysozoa</taxon>
        <taxon>Arthropoda</taxon>
        <taxon>Hexapoda</taxon>
        <taxon>Insecta</taxon>
        <taxon>Pterygota</taxon>
        <taxon>Neoptera</taxon>
        <taxon>Endopterygota</taxon>
        <taxon>Coleoptera</taxon>
        <taxon>Polyphaga</taxon>
        <taxon>Cucujiformia</taxon>
        <taxon>Chrysomeloidea</taxon>
        <taxon>Cerambycidae</taxon>
        <taxon>Lamiinae</taxon>
        <taxon>Monochamini</taxon>
        <taxon>Molorchus</taxon>
    </lineage>
</organism>